<comment type="subcellular location">
    <subcellularLocation>
        <location evidence="1">Cell membrane</location>
        <topology evidence="1">Multi-pass membrane protein</topology>
    </subcellularLocation>
</comment>
<dbReference type="PANTHER" id="PTHR33406:SF6">
    <property type="entry name" value="MEMBRANE PROTEIN YDGH-RELATED"/>
    <property type="match status" value="1"/>
</dbReference>
<keyword evidence="6 8" id="KW-0472">Membrane</keyword>
<dbReference type="PATRIC" id="fig|37916.4.peg.6108"/>
<evidence type="ECO:0000259" key="9">
    <source>
        <dbReference type="Pfam" id="PF03176"/>
    </source>
</evidence>
<sequence length="1027" mass="108827">MGEGAHDLVVADAAPGTARGGGIFGRVGDVVVRWPWIVIAVWIGLAVVLPPLFPTLVEATQKQPVSPLPADAPSIVATQQMGAAFDESGSENVLLVLLTDERGLGKSDEQVYGTLVDRLRRDNEHVVMIEDFVSTPALRPGLTSEDGKAWLMPIGLAGELGSPESYDSYTRVADVVRHTVEGSTLTANLTGPAATFADSLDVGTRDQVKIEAAIIALLLAILLIIYRKPATIMLPLVTIGVSLGIAQAAVAGAAVLGLGVSPQTITLLSGMMAGAGTDYAVFLISRYHDFVRAGQTSDDAVRNALGSIGKVIAASAATVGVTFMAMTFARLELFATIGPALAIGIAVAFLASVTLLPSIIVLTGRRGWVAPRRDLTSRFWRRSGIRIVRRPVTNLAASLTVLMLLAGCVLFVKFNYDDRKALPDNVESSVGYLALDRHFPVNTTIPQYLLVQSPRDLRTPKALADLEQMAQRISQLPDIAAVRGITRPSGKPLKEASTTFQAGEVGSKLDNASSLIRDRTTDLDKLASGADQLADGLKTLREQVTKLMSGLTGILTTMQTIQNQFGGATTLGQLGDPQLVSNMRALGDSMQAIFGDMTKNFAWIDPVVIALDGSPYCNDTPLCVSARDQFHRVQAARDDGSLQKLVDQLQSSGPASTLTQTVTKLSQSMKSLTGSMGSLGLGGAGGGRGQSPLGNLGGMQEGLKSLADGGRQVADGVAQLVDQTKKMGTDLGDASTFLLTMRNSATSPSMAGFFIPSQVLDSDDFKKAATFFISPDGHAARYLIQTDLNPFGTDAMDQVIAVTDTARGAQPNTELADGSISMTGYPATLRDARDYYDHDMRYIVIVTIAVVLFILIALLRAIVAPVYLIASVILSYLAALGLGVVTFQFLLGQELHWSVPGLTFIILVAMGADYNMLLISRIRDESPRGMRSGVIRTVGATGGVITAAGLIFAASMFGLLFASISTIIQAGFVVGTGILLDTFLVRTVTVPAMAVLVGRANWWPSRWRPRPPASRARQDPVPVPDPV</sequence>
<dbReference type="FunFam" id="1.20.1640.10:FF:000020">
    <property type="entry name" value="Transmembrane transport protein MmpL10"/>
    <property type="match status" value="1"/>
</dbReference>
<feature type="transmembrane region" description="Helical" evidence="8">
    <location>
        <begin position="938"/>
        <end position="964"/>
    </location>
</feature>
<feature type="transmembrane region" description="Helical" evidence="8">
    <location>
        <begin position="897"/>
        <end position="917"/>
    </location>
</feature>
<protein>
    <submittedName>
        <fullName evidence="10">Membrane transport protein mmpL8</fullName>
    </submittedName>
</protein>
<keyword evidence="3" id="KW-1003">Cell membrane</keyword>
<name>A0A0J6VCA2_9MYCO</name>
<evidence type="ECO:0000256" key="1">
    <source>
        <dbReference type="ARBA" id="ARBA00004651"/>
    </source>
</evidence>
<feature type="transmembrane region" description="Helical" evidence="8">
    <location>
        <begin position="34"/>
        <end position="53"/>
    </location>
</feature>
<evidence type="ECO:0000256" key="5">
    <source>
        <dbReference type="ARBA" id="ARBA00022989"/>
    </source>
</evidence>
<evidence type="ECO:0000256" key="3">
    <source>
        <dbReference type="ARBA" id="ARBA00022475"/>
    </source>
</evidence>
<feature type="transmembrane region" description="Helical" evidence="8">
    <location>
        <begin position="866"/>
        <end position="891"/>
    </location>
</feature>
<accession>A0A0J6VCA2</accession>
<dbReference type="EMBL" id="JYNL01000068">
    <property type="protein sequence ID" value="KMO68555.1"/>
    <property type="molecule type" value="Genomic_DNA"/>
</dbReference>
<dbReference type="SUPFAM" id="SSF82866">
    <property type="entry name" value="Multidrug efflux transporter AcrB transmembrane domain"/>
    <property type="match status" value="2"/>
</dbReference>
<keyword evidence="11" id="KW-1185">Reference proteome</keyword>
<evidence type="ECO:0000256" key="8">
    <source>
        <dbReference type="SAM" id="Phobius"/>
    </source>
</evidence>
<feature type="transmembrane region" description="Helical" evidence="8">
    <location>
        <begin position="232"/>
        <end position="258"/>
    </location>
</feature>
<dbReference type="NCBIfam" id="TIGR00833">
    <property type="entry name" value="actII"/>
    <property type="match status" value="1"/>
</dbReference>
<feature type="transmembrane region" description="Helical" evidence="8">
    <location>
        <begin position="840"/>
        <end position="859"/>
    </location>
</feature>
<feature type="transmembrane region" description="Helical" evidence="8">
    <location>
        <begin position="337"/>
        <end position="363"/>
    </location>
</feature>
<gene>
    <name evidence="10" type="primary">mmpL8_10</name>
    <name evidence="10" type="ORF">MCHLDSM_06086</name>
</gene>
<dbReference type="AlphaFoldDB" id="A0A0J6VCA2"/>
<dbReference type="InterPro" id="IPR004707">
    <property type="entry name" value="MmpL_fam"/>
</dbReference>
<dbReference type="Pfam" id="PF03176">
    <property type="entry name" value="MMPL"/>
    <property type="match status" value="2"/>
</dbReference>
<proteinExistence type="inferred from homology"/>
<keyword evidence="5 8" id="KW-1133">Transmembrane helix</keyword>
<feature type="region of interest" description="Disordered" evidence="7">
    <location>
        <begin position="1008"/>
        <end position="1027"/>
    </location>
</feature>
<feature type="transmembrane region" description="Helical" evidence="8">
    <location>
        <begin position="392"/>
        <end position="412"/>
    </location>
</feature>
<dbReference type="InterPro" id="IPR050545">
    <property type="entry name" value="Mycobact_MmpL"/>
</dbReference>
<keyword evidence="4 8" id="KW-0812">Transmembrane</keyword>
<comment type="similarity">
    <text evidence="2">Belongs to the resistance-nodulation-cell division (RND) (TC 2.A.6) family. MmpL subfamily.</text>
</comment>
<evidence type="ECO:0000256" key="4">
    <source>
        <dbReference type="ARBA" id="ARBA00022692"/>
    </source>
</evidence>
<comment type="caution">
    <text evidence="10">The sequence shown here is derived from an EMBL/GenBank/DDBJ whole genome shotgun (WGS) entry which is preliminary data.</text>
</comment>
<dbReference type="PANTHER" id="PTHR33406">
    <property type="entry name" value="MEMBRANE PROTEIN MJ1562-RELATED"/>
    <property type="match status" value="1"/>
</dbReference>
<dbReference type="InterPro" id="IPR004869">
    <property type="entry name" value="MMPL_dom"/>
</dbReference>
<dbReference type="STRING" id="37916.MCHLDSM_06086"/>
<reference evidence="10 11" key="1">
    <citation type="journal article" date="2015" name="Genome Biol. Evol.">
        <title>Characterization of Three Mycobacterium spp. with Potential Use in Bioremediation by Genome Sequencing and Comparative Genomics.</title>
        <authorList>
            <person name="Das S."/>
            <person name="Pettersson B.M."/>
            <person name="Behra P.R."/>
            <person name="Ramesh M."/>
            <person name="Dasgupta S."/>
            <person name="Bhattacharya A."/>
            <person name="Kirsebom L.A."/>
        </authorList>
    </citation>
    <scope>NUCLEOTIDE SEQUENCE [LARGE SCALE GENOMIC DNA]</scope>
    <source>
        <strain evidence="10 11">DSM 43826</strain>
    </source>
</reference>
<dbReference type="GO" id="GO:0005886">
    <property type="term" value="C:plasma membrane"/>
    <property type="evidence" value="ECO:0007669"/>
    <property type="project" value="UniProtKB-SubCell"/>
</dbReference>
<evidence type="ECO:0000313" key="10">
    <source>
        <dbReference type="EMBL" id="KMO68555.1"/>
    </source>
</evidence>
<organism evidence="10 11">
    <name type="scientific">Mycolicibacterium chlorophenolicum</name>
    <dbReference type="NCBI Taxonomy" id="37916"/>
    <lineage>
        <taxon>Bacteria</taxon>
        <taxon>Bacillati</taxon>
        <taxon>Actinomycetota</taxon>
        <taxon>Actinomycetes</taxon>
        <taxon>Mycobacteriales</taxon>
        <taxon>Mycobacteriaceae</taxon>
        <taxon>Mycolicibacterium</taxon>
    </lineage>
</organism>
<evidence type="ECO:0000256" key="7">
    <source>
        <dbReference type="SAM" id="MobiDB-lite"/>
    </source>
</evidence>
<dbReference type="Proteomes" id="UP000036513">
    <property type="component" value="Unassembled WGS sequence"/>
</dbReference>
<feature type="domain" description="Membrane transport protein MMPL" evidence="9">
    <location>
        <begin position="68"/>
        <end position="392"/>
    </location>
</feature>
<evidence type="ECO:0000256" key="2">
    <source>
        <dbReference type="ARBA" id="ARBA00010157"/>
    </source>
</evidence>
<dbReference type="Gene3D" id="1.20.1640.10">
    <property type="entry name" value="Multidrug efflux transporter AcrB transmembrane domain"/>
    <property type="match status" value="2"/>
</dbReference>
<feature type="domain" description="Membrane transport protein MMPL" evidence="9">
    <location>
        <begin position="707"/>
        <end position="1008"/>
    </location>
</feature>
<evidence type="ECO:0000313" key="11">
    <source>
        <dbReference type="Proteomes" id="UP000036513"/>
    </source>
</evidence>
<evidence type="ECO:0000256" key="6">
    <source>
        <dbReference type="ARBA" id="ARBA00023136"/>
    </source>
</evidence>
<feature type="transmembrane region" description="Helical" evidence="8">
    <location>
        <begin position="311"/>
        <end position="331"/>
    </location>
</feature>